<comment type="subcellular location">
    <subcellularLocation>
        <location evidence="1">Periplasm</location>
    </subcellularLocation>
</comment>
<feature type="signal peptide" evidence="10">
    <location>
        <begin position="1"/>
        <end position="24"/>
    </location>
</feature>
<feature type="binding site" evidence="9">
    <location>
        <position position="106"/>
    </location>
    <ligand>
        <name>Cu cation</name>
        <dbReference type="ChEBI" id="CHEBI:23378"/>
    </ligand>
</feature>
<dbReference type="Pfam" id="PF00127">
    <property type="entry name" value="Copper-bind"/>
    <property type="match status" value="1"/>
</dbReference>
<dbReference type="InterPro" id="IPR002386">
    <property type="entry name" value="Amicyanin/Pseudoazurin"/>
</dbReference>
<evidence type="ECO:0000256" key="9">
    <source>
        <dbReference type="PIRSR" id="PIRSR602386-1"/>
    </source>
</evidence>
<evidence type="ECO:0000256" key="2">
    <source>
        <dbReference type="ARBA" id="ARBA00016984"/>
    </source>
</evidence>
<dbReference type="InterPro" id="IPR000923">
    <property type="entry name" value="BlueCu_1"/>
</dbReference>
<proteinExistence type="predicted"/>
<dbReference type="AlphaFoldDB" id="A0A4D7DII6"/>
<dbReference type="RefSeq" id="WP_027677119.1">
    <property type="nucleotide sequence ID" value="NZ_CP039691.1"/>
</dbReference>
<accession>A0A4D7DII6</accession>
<evidence type="ECO:0000256" key="3">
    <source>
        <dbReference type="ARBA" id="ARBA00022448"/>
    </source>
</evidence>
<feature type="binding site" evidence="9">
    <location>
        <position position="103"/>
    </location>
    <ligand>
        <name>Cu cation</name>
        <dbReference type="ChEBI" id="CHEBI:23378"/>
    </ligand>
</feature>
<dbReference type="PRINTS" id="PR00156">
    <property type="entry name" value="COPPERBLUE"/>
</dbReference>
<evidence type="ECO:0000256" key="8">
    <source>
        <dbReference type="NCBIfam" id="TIGR02375"/>
    </source>
</evidence>
<dbReference type="GO" id="GO:0042597">
    <property type="term" value="C:periplasmic space"/>
    <property type="evidence" value="ECO:0007669"/>
    <property type="project" value="UniProtKB-SubCell"/>
</dbReference>
<evidence type="ECO:0000256" key="5">
    <source>
        <dbReference type="ARBA" id="ARBA00022764"/>
    </source>
</evidence>
<comment type="cofactor">
    <cofactor evidence="9">
        <name>Cu cation</name>
        <dbReference type="ChEBI" id="CHEBI:23378"/>
    </cofactor>
    <text evidence="9">Binds 1 copper ion per subunit.</text>
</comment>
<feature type="domain" description="Blue (type 1) copper" evidence="11">
    <location>
        <begin position="32"/>
        <end position="117"/>
    </location>
</feature>
<dbReference type="OrthoDB" id="7510199at2"/>
<evidence type="ECO:0000256" key="1">
    <source>
        <dbReference type="ARBA" id="ARBA00004418"/>
    </source>
</evidence>
<dbReference type="GO" id="GO:0005507">
    <property type="term" value="F:copper ion binding"/>
    <property type="evidence" value="ECO:0007669"/>
    <property type="project" value="UniProtKB-UniRule"/>
</dbReference>
<keyword evidence="5" id="KW-0574">Periplasm</keyword>
<feature type="binding site" evidence="9">
    <location>
        <position position="65"/>
    </location>
    <ligand>
        <name>Cu cation</name>
        <dbReference type="ChEBI" id="CHEBI:23378"/>
    </ligand>
</feature>
<dbReference type="InterPro" id="IPR028871">
    <property type="entry name" value="BlueCu_1_BS"/>
</dbReference>
<organism evidence="12 14">
    <name type="scientific">Agrobacterium larrymoorei</name>
    <dbReference type="NCBI Taxonomy" id="160699"/>
    <lineage>
        <taxon>Bacteria</taxon>
        <taxon>Pseudomonadati</taxon>
        <taxon>Pseudomonadota</taxon>
        <taxon>Alphaproteobacteria</taxon>
        <taxon>Hyphomicrobiales</taxon>
        <taxon>Rhizobiaceae</taxon>
        <taxon>Rhizobium/Agrobacterium group</taxon>
        <taxon>Agrobacterium</taxon>
    </lineage>
</organism>
<dbReference type="Proteomes" id="UP000298545">
    <property type="component" value="Chromosome circular"/>
</dbReference>
<evidence type="ECO:0000256" key="10">
    <source>
        <dbReference type="SAM" id="SignalP"/>
    </source>
</evidence>
<sequence length="149" mass="15691">MQNTILRLLTGAAVAGFFAFPAVAAEIEIRMLNKGADGQAMVFEPAAVKANVGDVITFVPVDKGHDAASIKELLPEGAPEAKGKMNEALKVTVDKEGAYVFKCTPHFGMGMVALVVVGDAPTNLDAVKAGKMPKKARERLDAELAKLNL</sequence>
<keyword evidence="15" id="KW-1185">Reference proteome</keyword>
<evidence type="ECO:0000256" key="6">
    <source>
        <dbReference type="ARBA" id="ARBA00022982"/>
    </source>
</evidence>
<keyword evidence="10" id="KW-0732">Signal</keyword>
<dbReference type="EMBL" id="CP039691">
    <property type="protein sequence ID" value="QCI97153.1"/>
    <property type="molecule type" value="Genomic_DNA"/>
</dbReference>
<dbReference type="KEGG" id="alf:CFBP5473_04025"/>
<dbReference type="Gene3D" id="2.60.40.420">
    <property type="entry name" value="Cupredoxins - blue copper proteins"/>
    <property type="match status" value="1"/>
</dbReference>
<dbReference type="InterPro" id="IPR012745">
    <property type="entry name" value="Pseudoazurin"/>
</dbReference>
<dbReference type="EMBL" id="CP072167">
    <property type="protein sequence ID" value="QYA07413.1"/>
    <property type="molecule type" value="Genomic_DNA"/>
</dbReference>
<dbReference type="GO" id="GO:0009055">
    <property type="term" value="F:electron transfer activity"/>
    <property type="evidence" value="ECO:0007669"/>
    <property type="project" value="InterPro"/>
</dbReference>
<dbReference type="PROSITE" id="PS00196">
    <property type="entry name" value="COPPER_BLUE"/>
    <property type="match status" value="1"/>
</dbReference>
<evidence type="ECO:0000313" key="12">
    <source>
        <dbReference type="EMBL" id="QCI97153.1"/>
    </source>
</evidence>
<dbReference type="Proteomes" id="UP000826513">
    <property type="component" value="Chromosome 1"/>
</dbReference>
<dbReference type="PRINTS" id="PR00155">
    <property type="entry name" value="AMICYANIN"/>
</dbReference>
<evidence type="ECO:0000259" key="11">
    <source>
        <dbReference type="Pfam" id="PF00127"/>
    </source>
</evidence>
<evidence type="ECO:0000256" key="7">
    <source>
        <dbReference type="ARBA" id="ARBA00023008"/>
    </source>
</evidence>
<evidence type="ECO:0000256" key="4">
    <source>
        <dbReference type="ARBA" id="ARBA00022723"/>
    </source>
</evidence>
<dbReference type="CDD" id="cd04218">
    <property type="entry name" value="Pseudoazurin"/>
    <property type="match status" value="1"/>
</dbReference>
<evidence type="ECO:0000313" key="13">
    <source>
        <dbReference type="EMBL" id="QYA07413.1"/>
    </source>
</evidence>
<feature type="chain" id="PRO_5044606199" description="Pseudoazurin" evidence="10">
    <location>
        <begin position="25"/>
        <end position="149"/>
    </location>
</feature>
<keyword evidence="7 9" id="KW-0186">Copper</keyword>
<dbReference type="SUPFAM" id="SSF49503">
    <property type="entry name" value="Cupredoxins"/>
    <property type="match status" value="1"/>
</dbReference>
<protein>
    <recommendedName>
        <fullName evidence="2 8">Pseudoazurin</fullName>
    </recommendedName>
</protein>
<reference evidence="13 15" key="2">
    <citation type="submission" date="2021-03" db="EMBL/GenBank/DDBJ databases">
        <title>Rapid diversification of plasmids in a genus of pathogenic and nitrogen fixing bacteria.</title>
        <authorList>
            <person name="Weisberg A.J."/>
            <person name="Miller M."/>
            <person name="Ream W."/>
            <person name="Grunwald N.J."/>
            <person name="Chang J.H."/>
        </authorList>
    </citation>
    <scope>NUCLEOTIDE SEQUENCE [LARGE SCALE GENOMIC DNA]</scope>
    <source>
        <strain evidence="13 15">AF3.44</strain>
    </source>
</reference>
<keyword evidence="3" id="KW-0813">Transport</keyword>
<dbReference type="InterPro" id="IPR001235">
    <property type="entry name" value="Copper_blue_Plastocyanin"/>
</dbReference>
<evidence type="ECO:0000313" key="15">
    <source>
        <dbReference type="Proteomes" id="UP000826513"/>
    </source>
</evidence>
<gene>
    <name evidence="12" type="ORF">CFBP5473_04025</name>
    <name evidence="13" type="ORF">J5285_01370</name>
</gene>
<reference evidence="12 14" key="1">
    <citation type="submission" date="2019-04" db="EMBL/GenBank/DDBJ databases">
        <title>Complete genome sequence of Agrobacterium larrymoorei CFBP5473.</title>
        <authorList>
            <person name="Haryono M."/>
            <person name="Chou L."/>
            <person name="Lin Y.-C."/>
            <person name="Lai E.-M."/>
            <person name="Kuo C.-H."/>
        </authorList>
    </citation>
    <scope>NUCLEOTIDE SEQUENCE [LARGE SCALE GENOMIC DNA]</scope>
    <source>
        <strain evidence="12 14">CFBP5473</strain>
    </source>
</reference>
<keyword evidence="6" id="KW-0249">Electron transport</keyword>
<feature type="binding site" evidence="9">
    <location>
        <position position="111"/>
    </location>
    <ligand>
        <name>Cu cation</name>
        <dbReference type="ChEBI" id="CHEBI:23378"/>
    </ligand>
</feature>
<dbReference type="STRING" id="1367849.GCA_000518585_04619"/>
<keyword evidence="4 9" id="KW-0479">Metal-binding</keyword>
<dbReference type="NCBIfam" id="TIGR02375">
    <property type="entry name" value="pseudoazurin"/>
    <property type="match status" value="1"/>
</dbReference>
<dbReference type="InterPro" id="IPR008972">
    <property type="entry name" value="Cupredoxin"/>
</dbReference>
<name>A0A4D7DII6_9HYPH</name>
<evidence type="ECO:0000313" key="14">
    <source>
        <dbReference type="Proteomes" id="UP000298545"/>
    </source>
</evidence>